<sequence>MSHVPETVKQYVCVDCQTMHAGTPIHHDGGDHTFEPPAACGACEGSEFVELGGWIHHHD</sequence>
<keyword evidence="2" id="KW-1185">Reference proteome</keyword>
<proteinExistence type="predicted"/>
<accession>A0ABD5W9J7</accession>
<comment type="caution">
    <text evidence="1">The sequence shown here is derived from an EMBL/GenBank/DDBJ whole genome shotgun (WGS) entry which is preliminary data.</text>
</comment>
<protein>
    <recommendedName>
        <fullName evidence="3">Small CPxCG-related zinc finger protein</fullName>
    </recommendedName>
</protein>
<dbReference type="GeneID" id="81124139"/>
<evidence type="ECO:0008006" key="3">
    <source>
        <dbReference type="Google" id="ProtNLM"/>
    </source>
</evidence>
<evidence type="ECO:0000313" key="2">
    <source>
        <dbReference type="Proteomes" id="UP001596461"/>
    </source>
</evidence>
<evidence type="ECO:0000313" key="1">
    <source>
        <dbReference type="EMBL" id="MFC7069716.1"/>
    </source>
</evidence>
<reference evidence="1 2" key="1">
    <citation type="journal article" date="2019" name="Int. J. Syst. Evol. Microbiol.">
        <title>The Global Catalogue of Microorganisms (GCM) 10K type strain sequencing project: providing services to taxonomists for standard genome sequencing and annotation.</title>
        <authorList>
            <consortium name="The Broad Institute Genomics Platform"/>
            <consortium name="The Broad Institute Genome Sequencing Center for Infectious Disease"/>
            <person name="Wu L."/>
            <person name="Ma J."/>
        </authorList>
    </citation>
    <scope>NUCLEOTIDE SEQUENCE [LARGE SCALE GENOMIC DNA]</scope>
    <source>
        <strain evidence="1 2">DT31</strain>
    </source>
</reference>
<organism evidence="1 2">
    <name type="scientific">Halobaculum lipolyticum</name>
    <dbReference type="NCBI Taxonomy" id="3032001"/>
    <lineage>
        <taxon>Archaea</taxon>
        <taxon>Methanobacteriati</taxon>
        <taxon>Methanobacteriota</taxon>
        <taxon>Stenosarchaea group</taxon>
        <taxon>Halobacteria</taxon>
        <taxon>Halobacteriales</taxon>
        <taxon>Haloferacaceae</taxon>
        <taxon>Halobaculum</taxon>
    </lineage>
</organism>
<dbReference type="EMBL" id="JBHTAH010000006">
    <property type="protein sequence ID" value="MFC7069716.1"/>
    <property type="molecule type" value="Genomic_DNA"/>
</dbReference>
<gene>
    <name evidence="1" type="ORF">ACFQL9_08685</name>
</gene>
<dbReference type="Proteomes" id="UP001596461">
    <property type="component" value="Unassembled WGS sequence"/>
</dbReference>
<name>A0ABD5W9J7_9EURY</name>
<dbReference type="RefSeq" id="WP_284032303.1">
    <property type="nucleotide sequence ID" value="NZ_CP126154.1"/>
</dbReference>
<dbReference type="AlphaFoldDB" id="A0ABD5W9J7"/>